<dbReference type="GO" id="GO:0005886">
    <property type="term" value="C:plasma membrane"/>
    <property type="evidence" value="ECO:0007669"/>
    <property type="project" value="TreeGrafter"/>
</dbReference>
<evidence type="ECO:0000256" key="4">
    <source>
        <dbReference type="ARBA" id="ARBA00022989"/>
    </source>
</evidence>
<evidence type="ECO:0000256" key="1">
    <source>
        <dbReference type="ARBA" id="ARBA00004167"/>
    </source>
</evidence>
<reference evidence="10" key="2">
    <citation type="submission" date="2020-04" db="EMBL/GenBank/DDBJ databases">
        <authorList>
            <consortium name="NCBI Genome Project"/>
        </authorList>
    </citation>
    <scope>NUCLEOTIDE SEQUENCE</scope>
    <source>
        <strain evidence="10">CBS 304.34</strain>
    </source>
</reference>
<evidence type="ECO:0000313" key="9">
    <source>
        <dbReference type="Proteomes" id="UP000504636"/>
    </source>
</evidence>
<evidence type="ECO:0000259" key="7">
    <source>
        <dbReference type="PROSITE" id="PS51212"/>
    </source>
</evidence>
<reference evidence="10" key="3">
    <citation type="submission" date="2025-04" db="UniProtKB">
        <authorList>
            <consortium name="RefSeq"/>
        </authorList>
    </citation>
    <scope>IDENTIFICATION</scope>
    <source>
        <strain evidence="10">CBS 304.34</strain>
    </source>
</reference>
<dbReference type="Pfam" id="PF01822">
    <property type="entry name" value="WSC"/>
    <property type="match status" value="3"/>
</dbReference>
<keyword evidence="9" id="KW-1185">Reference proteome</keyword>
<dbReference type="OrthoDB" id="2019572at2759"/>
<comment type="subcellular location">
    <subcellularLocation>
        <location evidence="1">Membrane</location>
        <topology evidence="1">Single-pass membrane protein</topology>
    </subcellularLocation>
</comment>
<dbReference type="InterPro" id="IPR051836">
    <property type="entry name" value="Kremen_rcpt"/>
</dbReference>
<dbReference type="PANTHER" id="PTHR24269:SF16">
    <property type="entry name" value="PROTEIN SLG1"/>
    <property type="match status" value="1"/>
</dbReference>
<proteinExistence type="predicted"/>
<dbReference type="EMBL" id="MU003708">
    <property type="protein sequence ID" value="KAF2805845.1"/>
    <property type="molecule type" value="Genomic_DNA"/>
</dbReference>
<dbReference type="PANTHER" id="PTHR24269">
    <property type="entry name" value="KREMEN PROTEIN"/>
    <property type="match status" value="1"/>
</dbReference>
<feature type="non-terminal residue" evidence="8">
    <location>
        <position position="1"/>
    </location>
</feature>
<gene>
    <name evidence="8 10" type="ORF">BDZ99DRAFT_347881</name>
</gene>
<dbReference type="AlphaFoldDB" id="A0A6A6YCL5"/>
<evidence type="ECO:0000256" key="6">
    <source>
        <dbReference type="ARBA" id="ARBA00023180"/>
    </source>
</evidence>
<feature type="domain" description="WSC" evidence="7">
    <location>
        <begin position="1"/>
        <end position="93"/>
    </location>
</feature>
<reference evidence="8 10" key="1">
    <citation type="journal article" date="2020" name="Stud. Mycol.">
        <title>101 Dothideomycetes genomes: a test case for predicting lifestyles and emergence of pathogens.</title>
        <authorList>
            <person name="Haridas S."/>
            <person name="Albert R."/>
            <person name="Binder M."/>
            <person name="Bloem J."/>
            <person name="Labutti K."/>
            <person name="Salamov A."/>
            <person name="Andreopoulos B."/>
            <person name="Baker S."/>
            <person name="Barry K."/>
            <person name="Bills G."/>
            <person name="Bluhm B."/>
            <person name="Cannon C."/>
            <person name="Castanera R."/>
            <person name="Culley D."/>
            <person name="Daum C."/>
            <person name="Ezra D."/>
            <person name="Gonzalez J."/>
            <person name="Henrissat B."/>
            <person name="Kuo A."/>
            <person name="Liang C."/>
            <person name="Lipzen A."/>
            <person name="Lutzoni F."/>
            <person name="Magnuson J."/>
            <person name="Mondo S."/>
            <person name="Nolan M."/>
            <person name="Ohm R."/>
            <person name="Pangilinan J."/>
            <person name="Park H.-J."/>
            <person name="Ramirez L."/>
            <person name="Alfaro M."/>
            <person name="Sun H."/>
            <person name="Tritt A."/>
            <person name="Yoshinaga Y."/>
            <person name="Zwiers L.-H."/>
            <person name="Turgeon B."/>
            <person name="Goodwin S."/>
            <person name="Spatafora J."/>
            <person name="Crous P."/>
            <person name="Grigoriev I."/>
        </authorList>
    </citation>
    <scope>NUCLEOTIDE SEQUENCE</scope>
    <source>
        <strain evidence="8 10">CBS 304.34</strain>
    </source>
</reference>
<keyword evidence="6" id="KW-0325">Glycoprotein</keyword>
<dbReference type="Proteomes" id="UP000504636">
    <property type="component" value="Unplaced"/>
</dbReference>
<organism evidence="8">
    <name type="scientific">Mytilinidion resinicola</name>
    <dbReference type="NCBI Taxonomy" id="574789"/>
    <lineage>
        <taxon>Eukaryota</taxon>
        <taxon>Fungi</taxon>
        <taxon>Dikarya</taxon>
        <taxon>Ascomycota</taxon>
        <taxon>Pezizomycotina</taxon>
        <taxon>Dothideomycetes</taxon>
        <taxon>Pleosporomycetidae</taxon>
        <taxon>Mytilinidiales</taxon>
        <taxon>Mytilinidiaceae</taxon>
        <taxon>Mytilinidion</taxon>
    </lineage>
</organism>
<keyword evidence="4" id="KW-1133">Transmembrane helix</keyword>
<evidence type="ECO:0000313" key="10">
    <source>
        <dbReference type="RefSeq" id="XP_033572809.1"/>
    </source>
</evidence>
<evidence type="ECO:0000313" key="8">
    <source>
        <dbReference type="EMBL" id="KAF2805845.1"/>
    </source>
</evidence>
<dbReference type="SMART" id="SM00321">
    <property type="entry name" value="WSC"/>
    <property type="match status" value="3"/>
</dbReference>
<evidence type="ECO:0000256" key="3">
    <source>
        <dbReference type="ARBA" id="ARBA00022729"/>
    </source>
</evidence>
<evidence type="ECO:0000256" key="2">
    <source>
        <dbReference type="ARBA" id="ARBA00022692"/>
    </source>
</evidence>
<feature type="non-terminal residue" evidence="8">
    <location>
        <position position="316"/>
    </location>
</feature>
<dbReference type="GeneID" id="54455346"/>
<evidence type="ECO:0000256" key="5">
    <source>
        <dbReference type="ARBA" id="ARBA00023136"/>
    </source>
</evidence>
<keyword evidence="2" id="KW-0812">Transmembrane</keyword>
<sequence>WVSQGCWIDSVGSRTLQGAYNAGGTTSAQSCLAFCESGGYAYAGMEYGTECFCSNAVLAGTSVQDPADCNMACSGDTSQACGGMNRLSLYKSTSTSGPKVAPGSSGYGYLGCYTDSVGARTLTVGMPTEGGGDSLTVEVCLAACAAAKFPYAGVEYSGQCYCGSQLSNGGHAADDGEAQCNMRCNGDKTEFCGGPDRLNLYIASTSSSTTTTSATLSAVLLPIGWTARGCYLDDPAARTLQTFMSVPGGPDAMTVEACVAGCASNGFTVAGLEYGQECWCDTKYETLAQPLSNPETNCFMPCKGNSAETCGGPDRM</sequence>
<keyword evidence="3" id="KW-0732">Signal</keyword>
<keyword evidence="5" id="KW-0472">Membrane</keyword>
<dbReference type="PROSITE" id="PS51212">
    <property type="entry name" value="WSC"/>
    <property type="match status" value="3"/>
</dbReference>
<feature type="domain" description="WSC" evidence="7">
    <location>
        <begin position="224"/>
        <end position="316"/>
    </location>
</feature>
<feature type="domain" description="WSC" evidence="7">
    <location>
        <begin position="106"/>
        <end position="204"/>
    </location>
</feature>
<dbReference type="InterPro" id="IPR002889">
    <property type="entry name" value="WSC_carb-bd"/>
</dbReference>
<accession>A0A6A6YCL5</accession>
<dbReference type="RefSeq" id="XP_033572809.1">
    <property type="nucleotide sequence ID" value="XM_033714453.1"/>
</dbReference>
<name>A0A6A6YCL5_9PEZI</name>
<protein>
    <submittedName>
        <fullName evidence="8 10">WSC-domain-containing protein</fullName>
    </submittedName>
</protein>